<reference evidence="1 2" key="1">
    <citation type="journal article" date="2015" name="Genome Biol.">
        <title>Comparative genomics of Steinernema reveals deeply conserved gene regulatory networks.</title>
        <authorList>
            <person name="Dillman A.R."/>
            <person name="Macchietto M."/>
            <person name="Porter C.F."/>
            <person name="Rogers A."/>
            <person name="Williams B."/>
            <person name="Antoshechkin I."/>
            <person name="Lee M.M."/>
            <person name="Goodwin Z."/>
            <person name="Lu X."/>
            <person name="Lewis E.E."/>
            <person name="Goodrich-Blair H."/>
            <person name="Stock S.P."/>
            <person name="Adams B.J."/>
            <person name="Sternberg P.W."/>
            <person name="Mortazavi A."/>
        </authorList>
    </citation>
    <scope>NUCLEOTIDE SEQUENCE [LARGE SCALE GENOMIC DNA]</scope>
    <source>
        <strain evidence="1 2">ALL</strain>
    </source>
</reference>
<name>A0A4U5LU77_STECR</name>
<proteinExistence type="predicted"/>
<evidence type="ECO:0000313" key="2">
    <source>
        <dbReference type="Proteomes" id="UP000298663"/>
    </source>
</evidence>
<evidence type="ECO:0000313" key="1">
    <source>
        <dbReference type="EMBL" id="TKR59651.1"/>
    </source>
</evidence>
<dbReference type="EMBL" id="AZBU02000012">
    <property type="protein sequence ID" value="TKR59651.1"/>
    <property type="molecule type" value="Genomic_DNA"/>
</dbReference>
<dbReference type="Proteomes" id="UP000298663">
    <property type="component" value="Unassembled WGS sequence"/>
</dbReference>
<protein>
    <submittedName>
        <fullName evidence="1">Uncharacterized protein</fullName>
    </submittedName>
</protein>
<keyword evidence="2" id="KW-1185">Reference proteome</keyword>
<accession>A0A4U5LU77</accession>
<reference evidence="1 2" key="2">
    <citation type="journal article" date="2019" name="G3 (Bethesda)">
        <title>Hybrid Assembly of the Genome of the Entomopathogenic Nematode Steinernema carpocapsae Identifies the X-Chromosome.</title>
        <authorList>
            <person name="Serra L."/>
            <person name="Macchietto M."/>
            <person name="Macias-Munoz A."/>
            <person name="McGill C.J."/>
            <person name="Rodriguez I.M."/>
            <person name="Rodriguez B."/>
            <person name="Murad R."/>
            <person name="Mortazavi A."/>
        </authorList>
    </citation>
    <scope>NUCLEOTIDE SEQUENCE [LARGE SCALE GENOMIC DNA]</scope>
    <source>
        <strain evidence="1 2">ALL</strain>
    </source>
</reference>
<gene>
    <name evidence="1" type="ORF">L596_029290</name>
</gene>
<sequence length="82" mass="9432">MHLCICSGFANQLFWLTFNNLFKHEGQNGTLDHAYKPSHKLFNSWKMFAFLQRLLANITPNLANITPNRFCTLTSSPFIPSN</sequence>
<comment type="caution">
    <text evidence="1">The sequence shown here is derived from an EMBL/GenBank/DDBJ whole genome shotgun (WGS) entry which is preliminary data.</text>
</comment>
<dbReference type="AlphaFoldDB" id="A0A4U5LU77"/>
<organism evidence="1 2">
    <name type="scientific">Steinernema carpocapsae</name>
    <name type="common">Entomopathogenic nematode</name>
    <dbReference type="NCBI Taxonomy" id="34508"/>
    <lineage>
        <taxon>Eukaryota</taxon>
        <taxon>Metazoa</taxon>
        <taxon>Ecdysozoa</taxon>
        <taxon>Nematoda</taxon>
        <taxon>Chromadorea</taxon>
        <taxon>Rhabditida</taxon>
        <taxon>Tylenchina</taxon>
        <taxon>Panagrolaimomorpha</taxon>
        <taxon>Strongyloidoidea</taxon>
        <taxon>Steinernematidae</taxon>
        <taxon>Steinernema</taxon>
    </lineage>
</organism>